<dbReference type="InterPro" id="IPR050900">
    <property type="entry name" value="Transposase_IS3/IS150/IS904"/>
</dbReference>
<evidence type="ECO:0000256" key="1">
    <source>
        <dbReference type="ARBA" id="ARBA00002286"/>
    </source>
</evidence>
<dbReference type="InterPro" id="IPR012337">
    <property type="entry name" value="RNaseH-like_sf"/>
</dbReference>
<evidence type="ECO:0000313" key="4">
    <source>
        <dbReference type="Proteomes" id="UP000195305"/>
    </source>
</evidence>
<comment type="function">
    <text evidence="1">Involved in the transposition of the insertion sequence.</text>
</comment>
<dbReference type="NCBIfam" id="NF033516">
    <property type="entry name" value="transpos_IS3"/>
    <property type="match status" value="1"/>
</dbReference>
<gene>
    <name evidence="3" type="ORF">B5E75_04840</name>
</gene>
<dbReference type="AlphaFoldDB" id="A0A1Y4T0K4"/>
<proteinExistence type="predicted"/>
<dbReference type="Pfam" id="PF00665">
    <property type="entry name" value="rve"/>
    <property type="match status" value="1"/>
</dbReference>
<dbReference type="PROSITE" id="PS50994">
    <property type="entry name" value="INTEGRASE"/>
    <property type="match status" value="1"/>
</dbReference>
<dbReference type="SUPFAM" id="SSF53098">
    <property type="entry name" value="Ribonuclease H-like"/>
    <property type="match status" value="1"/>
</dbReference>
<organism evidence="3 4">
    <name type="scientific">Massilimicrobiota timonensis</name>
    <dbReference type="NCBI Taxonomy" id="1776392"/>
    <lineage>
        <taxon>Bacteria</taxon>
        <taxon>Bacillati</taxon>
        <taxon>Bacillota</taxon>
        <taxon>Erysipelotrichia</taxon>
        <taxon>Erysipelotrichales</taxon>
        <taxon>Erysipelotrichaceae</taxon>
        <taxon>Massilimicrobiota</taxon>
    </lineage>
</organism>
<dbReference type="PANTHER" id="PTHR46889">
    <property type="entry name" value="TRANSPOSASE INSF FOR INSERTION SEQUENCE IS3B-RELATED"/>
    <property type="match status" value="1"/>
</dbReference>
<dbReference type="Pfam" id="PF13333">
    <property type="entry name" value="rve_2"/>
    <property type="match status" value="1"/>
</dbReference>
<comment type="caution">
    <text evidence="3">The sequence shown here is derived from an EMBL/GenBank/DDBJ whole genome shotgun (WGS) entry which is preliminary data.</text>
</comment>
<evidence type="ECO:0000313" key="3">
    <source>
        <dbReference type="EMBL" id="OUQ35160.1"/>
    </source>
</evidence>
<reference evidence="3 4" key="1">
    <citation type="journal article" date="2018" name="BMC Genomics">
        <title>Whole genome sequencing and function prediction of 133 gut anaerobes isolated from chicken caecum in pure cultures.</title>
        <authorList>
            <person name="Medvecky M."/>
            <person name="Cejkova D."/>
            <person name="Polansky O."/>
            <person name="Karasova D."/>
            <person name="Kubasova T."/>
            <person name="Cizek A."/>
            <person name="Rychlik I."/>
        </authorList>
    </citation>
    <scope>NUCLEOTIDE SEQUENCE [LARGE SCALE GENOMIC DNA]</scope>
    <source>
        <strain evidence="3 4">An13</strain>
    </source>
</reference>
<dbReference type="PANTHER" id="PTHR46889:SF4">
    <property type="entry name" value="TRANSPOSASE INSO FOR INSERTION SEQUENCE ELEMENT IS911B-RELATED"/>
    <property type="match status" value="1"/>
</dbReference>
<dbReference type="Gene3D" id="3.30.420.10">
    <property type="entry name" value="Ribonuclease H-like superfamily/Ribonuclease H"/>
    <property type="match status" value="1"/>
</dbReference>
<dbReference type="InterPro" id="IPR025948">
    <property type="entry name" value="HTH-like_dom"/>
</dbReference>
<keyword evidence="4" id="KW-1185">Reference proteome</keyword>
<dbReference type="GO" id="GO:0003676">
    <property type="term" value="F:nucleic acid binding"/>
    <property type="evidence" value="ECO:0007669"/>
    <property type="project" value="InterPro"/>
</dbReference>
<dbReference type="InterPro" id="IPR036397">
    <property type="entry name" value="RNaseH_sf"/>
</dbReference>
<dbReference type="EMBL" id="NFLJ01000010">
    <property type="protein sequence ID" value="OUQ35160.1"/>
    <property type="molecule type" value="Genomic_DNA"/>
</dbReference>
<dbReference type="Proteomes" id="UP000195305">
    <property type="component" value="Unassembled WGS sequence"/>
</dbReference>
<evidence type="ECO:0000259" key="2">
    <source>
        <dbReference type="PROSITE" id="PS50994"/>
    </source>
</evidence>
<sequence length="334" mass="40001">MYRESKYEEEYEAIKEISEEEVDKGNTPNISLMCRILDVKRANYYKWLHHEKSIVDKENEEIAELIKEYHKKYNGLLGYRMMADRINRDHHRHYSDKRIYKIMRTLGIQSIIRPKRRSCTVRKNNNTAKNNLNRDFNASRPNEKWVTDVTEFKYGPHNEYKLYLSAFLDLYDRTVVSYEVGNHNNNILVFNTFDKAIQANKDAHPLCHSDGGYQYTSPAFVNMLKEQGMTQSMSRVHCCIDNGPMEGFWGIMKCEMYYYGKHYNTKDELIKAIDDWIHYYMYERYQRRFGVKTPYEVRREALSLQTPNQYPILENKRIIKYKQEHYTSNTTLAA</sequence>
<dbReference type="Pfam" id="PF13276">
    <property type="entry name" value="HTH_21"/>
    <property type="match status" value="1"/>
</dbReference>
<accession>A0A1Y4T0K4</accession>
<dbReference type="GO" id="GO:0015074">
    <property type="term" value="P:DNA integration"/>
    <property type="evidence" value="ECO:0007669"/>
    <property type="project" value="InterPro"/>
</dbReference>
<dbReference type="InterPro" id="IPR001584">
    <property type="entry name" value="Integrase_cat-core"/>
</dbReference>
<name>A0A1Y4T0K4_9FIRM</name>
<dbReference type="InterPro" id="IPR048020">
    <property type="entry name" value="Transpos_IS3"/>
</dbReference>
<feature type="domain" description="Integrase catalytic" evidence="2">
    <location>
        <begin position="137"/>
        <end position="302"/>
    </location>
</feature>
<protein>
    <recommendedName>
        <fullName evidence="2">Integrase catalytic domain-containing protein</fullName>
    </recommendedName>
</protein>